<protein>
    <submittedName>
        <fullName evidence="1">Uncharacterized protein</fullName>
    </submittedName>
</protein>
<organism evidence="1 2">
    <name type="scientific">Rouxiella chamberiensis</name>
    <dbReference type="NCBI Taxonomy" id="1513468"/>
    <lineage>
        <taxon>Bacteria</taxon>
        <taxon>Pseudomonadati</taxon>
        <taxon>Pseudomonadota</taxon>
        <taxon>Gammaproteobacteria</taxon>
        <taxon>Enterobacterales</taxon>
        <taxon>Yersiniaceae</taxon>
        <taxon>Rouxiella</taxon>
    </lineage>
</organism>
<evidence type="ECO:0000313" key="2">
    <source>
        <dbReference type="Proteomes" id="UP001164712"/>
    </source>
</evidence>
<proteinExistence type="predicted"/>
<keyword evidence="2" id="KW-1185">Reference proteome</keyword>
<dbReference type="Proteomes" id="UP001164712">
    <property type="component" value="Chromosome"/>
</dbReference>
<reference evidence="1" key="1">
    <citation type="submission" date="2022-12" db="EMBL/GenBank/DDBJ databases">
        <title>Complete genome sequence of an Australian strain of Rouxiella badensis DAR84756 and resolution of the R. badensis DSM100043 and R. chamberiensis DSM28324 genomes.</title>
        <authorList>
            <person name="Paul S."/>
            <person name="Anderson P.J."/>
            <person name="Maynard G."/>
            <person name="Dyall-Smith M."/>
            <person name="Kudinha T."/>
        </authorList>
    </citation>
    <scope>NUCLEOTIDE SEQUENCE</scope>
    <source>
        <strain evidence="1">DSM 28324</strain>
    </source>
</reference>
<evidence type="ECO:0000313" key="1">
    <source>
        <dbReference type="EMBL" id="WAT01535.1"/>
    </source>
</evidence>
<accession>A0ABY7HQ72</accession>
<sequence>MRIDENDSSLNDTLIGDAVLTLLKSGKPVTVSELMEQLKKMADDSESALVKRACERTISALNTSINTSANSTNYSVRDAGNVLQHFSIEGLSNGKKNH</sequence>
<dbReference type="EMBL" id="CP114058">
    <property type="protein sequence ID" value="WAT01535.1"/>
    <property type="molecule type" value="Genomic_DNA"/>
</dbReference>
<name>A0ABY7HQ72_9GAMM</name>
<gene>
    <name evidence="1" type="ORF">O1V66_01780</name>
</gene>
<dbReference type="RefSeq" id="WP_045047441.1">
    <property type="nucleotide sequence ID" value="NZ_CP114058.1"/>
</dbReference>